<comment type="caution">
    <text evidence="2">The sequence shown here is derived from an EMBL/GenBank/DDBJ whole genome shotgun (WGS) entry which is preliminary data.</text>
</comment>
<feature type="region of interest" description="Disordered" evidence="1">
    <location>
        <begin position="85"/>
        <end position="110"/>
    </location>
</feature>
<dbReference type="Proteomes" id="UP001623330">
    <property type="component" value="Unassembled WGS sequence"/>
</dbReference>
<gene>
    <name evidence="2" type="ORF">RNJ44_02442</name>
</gene>
<accession>A0ABR4NLP7</accession>
<dbReference type="EMBL" id="JBEVYD010000013">
    <property type="protein sequence ID" value="KAL3228497.1"/>
    <property type="molecule type" value="Genomic_DNA"/>
</dbReference>
<evidence type="ECO:0000313" key="3">
    <source>
        <dbReference type="Proteomes" id="UP001623330"/>
    </source>
</evidence>
<evidence type="ECO:0000313" key="2">
    <source>
        <dbReference type="EMBL" id="KAL3228497.1"/>
    </source>
</evidence>
<sequence length="152" mass="17498">MYTQLSPVITNGDMTLMMLQQEQAKMQRRRAKRNYHETYNEHHENECKKLKLNYSYNIAQTNSTPQLNVPSVELRQAYANNIIFPSITNSNRTNDSHSSTTGNDSDSEPYAEVEDYMVKGYCLDEKMPCIQDAGLGNQSYESYNSTESMEID</sequence>
<proteinExistence type="predicted"/>
<feature type="compositionally biased region" description="Polar residues" evidence="1">
    <location>
        <begin position="86"/>
        <end position="104"/>
    </location>
</feature>
<reference evidence="2 3" key="1">
    <citation type="submission" date="2024-05" db="EMBL/GenBank/DDBJ databases">
        <title>Long read based assembly of the Candida bracarensis genome reveals expanded adhesin content.</title>
        <authorList>
            <person name="Marcet-Houben M."/>
            <person name="Ksiezopolska E."/>
            <person name="Gabaldon T."/>
        </authorList>
    </citation>
    <scope>NUCLEOTIDE SEQUENCE [LARGE SCALE GENOMIC DNA]</scope>
    <source>
        <strain evidence="2 3">CBM6</strain>
    </source>
</reference>
<organism evidence="2 3">
    <name type="scientific">Nakaseomyces bracarensis</name>
    <dbReference type="NCBI Taxonomy" id="273131"/>
    <lineage>
        <taxon>Eukaryota</taxon>
        <taxon>Fungi</taxon>
        <taxon>Dikarya</taxon>
        <taxon>Ascomycota</taxon>
        <taxon>Saccharomycotina</taxon>
        <taxon>Saccharomycetes</taxon>
        <taxon>Saccharomycetales</taxon>
        <taxon>Saccharomycetaceae</taxon>
        <taxon>Nakaseomyces</taxon>
    </lineage>
</organism>
<keyword evidence="3" id="KW-1185">Reference proteome</keyword>
<name>A0ABR4NLP7_9SACH</name>
<evidence type="ECO:0000256" key="1">
    <source>
        <dbReference type="SAM" id="MobiDB-lite"/>
    </source>
</evidence>
<protein>
    <submittedName>
        <fullName evidence="2">Uncharacterized protein</fullName>
    </submittedName>
</protein>